<dbReference type="Gene3D" id="3.90.640.10">
    <property type="entry name" value="Actin, Chain A, domain 4"/>
    <property type="match status" value="1"/>
</dbReference>
<comment type="catalytic activity">
    <reaction evidence="5">
        <text>ATP + H2O = ADP + phosphate + H(+)</text>
        <dbReference type="Rhea" id="RHEA:13065"/>
        <dbReference type="ChEBI" id="CHEBI:15377"/>
        <dbReference type="ChEBI" id="CHEBI:15378"/>
        <dbReference type="ChEBI" id="CHEBI:30616"/>
        <dbReference type="ChEBI" id="CHEBI:43474"/>
        <dbReference type="ChEBI" id="CHEBI:456216"/>
    </reaction>
</comment>
<evidence type="ECO:0000313" key="8">
    <source>
        <dbReference type="Proteomes" id="UP001295684"/>
    </source>
</evidence>
<keyword evidence="4" id="KW-0206">Cytoskeleton</keyword>
<keyword evidence="8" id="KW-1185">Reference proteome</keyword>
<dbReference type="FunFam" id="3.30.420.40:FF:000050">
    <property type="entry name" value="Actin, alpha skeletal muscle"/>
    <property type="match status" value="1"/>
</dbReference>
<dbReference type="SUPFAM" id="SSF53067">
    <property type="entry name" value="Actin-like ATPase domain"/>
    <property type="match status" value="2"/>
</dbReference>
<evidence type="ECO:0000256" key="4">
    <source>
        <dbReference type="ARBA" id="ARBA00023212"/>
    </source>
</evidence>
<gene>
    <name evidence="7" type="ORF">ECRASSUSDP1_LOCUS14202</name>
</gene>
<dbReference type="Gene3D" id="3.30.420.40">
    <property type="match status" value="2"/>
</dbReference>
<name>A0AAD1XHM3_EUPCR</name>
<proteinExistence type="inferred from homology"/>
<organism evidence="7 8">
    <name type="scientific">Euplotes crassus</name>
    <dbReference type="NCBI Taxonomy" id="5936"/>
    <lineage>
        <taxon>Eukaryota</taxon>
        <taxon>Sar</taxon>
        <taxon>Alveolata</taxon>
        <taxon>Ciliophora</taxon>
        <taxon>Intramacronucleata</taxon>
        <taxon>Spirotrichea</taxon>
        <taxon>Hypotrichia</taxon>
        <taxon>Euplotida</taxon>
        <taxon>Euplotidae</taxon>
        <taxon>Moneuplotes</taxon>
    </lineage>
</organism>
<evidence type="ECO:0000256" key="3">
    <source>
        <dbReference type="ARBA" id="ARBA00022490"/>
    </source>
</evidence>
<evidence type="ECO:0000256" key="1">
    <source>
        <dbReference type="ARBA" id="ARBA00004245"/>
    </source>
</evidence>
<evidence type="ECO:0000256" key="5">
    <source>
        <dbReference type="ARBA" id="ARBA00049360"/>
    </source>
</evidence>
<evidence type="ECO:0000313" key="7">
    <source>
        <dbReference type="EMBL" id="CAI2372868.1"/>
    </source>
</evidence>
<sequence length="392" mass="44277">MDSETKSNNIVCDNGSGYIKIGHGGDNFPLYTLQGVVGRPLIRSGEKVDGGELKDIMICDETTKYRSMLELSYPLIEGTVKNWDDMELVWEYAFQNKMNLGDLGDKNVLLTEAAVSPKKNRIKMADIMFNKFGWGGLTFEIQALLCLFCEGLITGLVLDSGDGVSHTIPVSEGYVLDDYVQRLNVAGRHVTEYLGKLLLFSGYAFNSSSDYEILRTIKETACYVSYDIQRDRKLARDTCVVSKEYRLPDKKKITIGRERFEAAECLFDPSLIDVEREGIPNMILETIMKSPLDCRKDLYNNIVLSGGSTMFPGYPTRVEKDLWSLFREIIMEGKDYEHGIKIRINDSFRRKHSVFTGGSVLSQLKGLNWVTKEQYDEEGERCILGSAIRSAT</sequence>
<dbReference type="SMART" id="SM00268">
    <property type="entry name" value="ACTIN"/>
    <property type="match status" value="1"/>
</dbReference>
<comment type="subcellular location">
    <subcellularLocation>
        <location evidence="1">Cytoplasm</location>
        <location evidence="1">Cytoskeleton</location>
    </subcellularLocation>
</comment>
<accession>A0AAD1XHM3</accession>
<dbReference type="Pfam" id="PF00022">
    <property type="entry name" value="Actin"/>
    <property type="match status" value="1"/>
</dbReference>
<comment type="caution">
    <text evidence="7">The sequence shown here is derived from an EMBL/GenBank/DDBJ whole genome shotgun (WGS) entry which is preliminary data.</text>
</comment>
<dbReference type="PRINTS" id="PR00190">
    <property type="entry name" value="ACTIN"/>
</dbReference>
<dbReference type="PANTHER" id="PTHR11937">
    <property type="entry name" value="ACTIN"/>
    <property type="match status" value="1"/>
</dbReference>
<dbReference type="PROSITE" id="PS01132">
    <property type="entry name" value="ACTINS_ACT_LIKE"/>
    <property type="match status" value="1"/>
</dbReference>
<dbReference type="Proteomes" id="UP001295684">
    <property type="component" value="Unassembled WGS sequence"/>
</dbReference>
<keyword evidence="3" id="KW-0963">Cytoplasm</keyword>
<dbReference type="AlphaFoldDB" id="A0AAD1XHM3"/>
<dbReference type="GO" id="GO:0005856">
    <property type="term" value="C:cytoskeleton"/>
    <property type="evidence" value="ECO:0007669"/>
    <property type="project" value="UniProtKB-SubCell"/>
</dbReference>
<dbReference type="FunFam" id="3.90.640.10:FF:000007">
    <property type="entry name" value="Actin like 7B"/>
    <property type="match status" value="1"/>
</dbReference>
<dbReference type="EMBL" id="CAMPGE010014181">
    <property type="protein sequence ID" value="CAI2372868.1"/>
    <property type="molecule type" value="Genomic_DNA"/>
</dbReference>
<dbReference type="InterPro" id="IPR004000">
    <property type="entry name" value="Actin"/>
</dbReference>
<reference evidence="7" key="1">
    <citation type="submission" date="2023-07" db="EMBL/GenBank/DDBJ databases">
        <authorList>
            <consortium name="AG Swart"/>
            <person name="Singh M."/>
            <person name="Singh A."/>
            <person name="Seah K."/>
            <person name="Emmerich C."/>
        </authorList>
    </citation>
    <scope>NUCLEOTIDE SEQUENCE</scope>
    <source>
        <strain evidence="7">DP1</strain>
    </source>
</reference>
<protein>
    <recommendedName>
        <fullName evidence="2">Actin, cytoplasmic</fullName>
    </recommendedName>
</protein>
<evidence type="ECO:0000256" key="6">
    <source>
        <dbReference type="RuleBase" id="RU000487"/>
    </source>
</evidence>
<comment type="similarity">
    <text evidence="6">Belongs to the actin family.</text>
</comment>
<dbReference type="InterPro" id="IPR043129">
    <property type="entry name" value="ATPase_NBD"/>
</dbReference>
<dbReference type="InterPro" id="IPR020902">
    <property type="entry name" value="Actin/actin-like_CS"/>
</dbReference>
<evidence type="ECO:0000256" key="2">
    <source>
        <dbReference type="ARBA" id="ARBA00020098"/>
    </source>
</evidence>